<accession>A0AAV9QU71</accession>
<reference evidence="2 3" key="1">
    <citation type="submission" date="2021-06" db="EMBL/GenBank/DDBJ databases">
        <authorList>
            <person name="Palmer J.M."/>
        </authorList>
    </citation>
    <scope>NUCLEOTIDE SEQUENCE [LARGE SCALE GENOMIC DNA]</scope>
    <source>
        <strain evidence="2 3">MEX-2019</strain>
        <tissue evidence="2">Muscle</tissue>
    </source>
</reference>
<feature type="compositionally biased region" description="Polar residues" evidence="1">
    <location>
        <begin position="111"/>
        <end position="132"/>
    </location>
</feature>
<feature type="compositionally biased region" description="Low complexity" evidence="1">
    <location>
        <begin position="96"/>
        <end position="110"/>
    </location>
</feature>
<proteinExistence type="predicted"/>
<dbReference type="AlphaFoldDB" id="A0AAV9QU71"/>
<keyword evidence="3" id="KW-1185">Reference proteome</keyword>
<evidence type="ECO:0000313" key="2">
    <source>
        <dbReference type="EMBL" id="KAK5600438.1"/>
    </source>
</evidence>
<comment type="caution">
    <text evidence="2">The sequence shown here is derived from an EMBL/GenBank/DDBJ whole genome shotgun (WGS) entry which is preliminary data.</text>
</comment>
<organism evidence="2 3">
    <name type="scientific">Crenichthys baileyi</name>
    <name type="common">White River springfish</name>
    <dbReference type="NCBI Taxonomy" id="28760"/>
    <lineage>
        <taxon>Eukaryota</taxon>
        <taxon>Metazoa</taxon>
        <taxon>Chordata</taxon>
        <taxon>Craniata</taxon>
        <taxon>Vertebrata</taxon>
        <taxon>Euteleostomi</taxon>
        <taxon>Actinopterygii</taxon>
        <taxon>Neopterygii</taxon>
        <taxon>Teleostei</taxon>
        <taxon>Neoteleostei</taxon>
        <taxon>Acanthomorphata</taxon>
        <taxon>Ovalentaria</taxon>
        <taxon>Atherinomorphae</taxon>
        <taxon>Cyprinodontiformes</taxon>
        <taxon>Goodeidae</taxon>
        <taxon>Crenichthys</taxon>
    </lineage>
</organism>
<sequence length="324" mass="36299">MDSVALKVVIEHRSEKLTLSSGIPSTVEQLQKTVKETFGLIEDFTLHYLDEEFGDYFTLHSTNQLKHKGIIKVVIIPPVVLTLTALTENQTDVMNDSSSSATVTTDSQTDNTSASSQDTIILSPHGSTQTTSWPSKITIPLFSGATEAVLKNANEVFVKDGTVLNNTQIRSEIMEKLADYMYSYTPYPTGLQIVKNKHPDDRSPAKNIKKARKGEVVFLPHYPAGDSKEQQELDRNQLIAESKKRDSTVIKDSMSRTFAHRRHDVVRLQMSISDIKDRWPALFDVSQSGIPIQQTREVVIRCLISHLGEDADALFKDFEKLHLA</sequence>
<gene>
    <name evidence="2" type="ORF">CRENBAI_021735</name>
</gene>
<feature type="region of interest" description="Disordered" evidence="1">
    <location>
        <begin position="94"/>
        <end position="132"/>
    </location>
</feature>
<dbReference type="PANTHER" id="PTHR31025">
    <property type="entry name" value="SI:CH211-196P9.1-RELATED"/>
    <property type="match status" value="1"/>
</dbReference>
<protein>
    <recommendedName>
        <fullName evidence="4">PB1 domain-containing protein</fullName>
    </recommendedName>
</protein>
<evidence type="ECO:0000256" key="1">
    <source>
        <dbReference type="SAM" id="MobiDB-lite"/>
    </source>
</evidence>
<dbReference type="Proteomes" id="UP001311232">
    <property type="component" value="Unassembled WGS sequence"/>
</dbReference>
<dbReference type="SUPFAM" id="SSF54277">
    <property type="entry name" value="CAD &amp; PB1 domains"/>
    <property type="match status" value="1"/>
</dbReference>
<dbReference type="PANTHER" id="PTHR31025:SF19">
    <property type="entry name" value="SI:CH73-42K18.1-RELATED"/>
    <property type="match status" value="1"/>
</dbReference>
<dbReference type="EMBL" id="JAHHUM010002887">
    <property type="protein sequence ID" value="KAK5600438.1"/>
    <property type="molecule type" value="Genomic_DNA"/>
</dbReference>
<evidence type="ECO:0000313" key="3">
    <source>
        <dbReference type="Proteomes" id="UP001311232"/>
    </source>
</evidence>
<name>A0AAV9QU71_9TELE</name>
<evidence type="ECO:0008006" key="4">
    <source>
        <dbReference type="Google" id="ProtNLM"/>
    </source>
</evidence>